<keyword evidence="5" id="KW-1185">Reference proteome</keyword>
<dbReference type="RefSeq" id="WP_189004905.1">
    <property type="nucleotide sequence ID" value="NZ_BMPP01000003.1"/>
</dbReference>
<dbReference type="PANTHER" id="PTHR33744:SF1">
    <property type="entry name" value="DNA-BINDING TRANSCRIPTIONAL ACTIVATOR ADER"/>
    <property type="match status" value="1"/>
</dbReference>
<reference evidence="5" key="1">
    <citation type="journal article" date="2019" name="Int. J. Syst. Evol. Microbiol.">
        <title>The Global Catalogue of Microorganisms (GCM) 10K type strain sequencing project: providing services to taxonomists for standard genome sequencing and annotation.</title>
        <authorList>
            <consortium name="The Broad Institute Genomics Platform"/>
            <consortium name="The Broad Institute Genome Sequencing Center for Infectious Disease"/>
            <person name="Wu L."/>
            <person name="Ma J."/>
        </authorList>
    </citation>
    <scope>NUCLEOTIDE SEQUENCE [LARGE SCALE GENOMIC DNA]</scope>
    <source>
        <strain evidence="5">JCM 30331</strain>
    </source>
</reference>
<dbReference type="InterPro" id="IPR051448">
    <property type="entry name" value="CdaR-like_regulators"/>
</dbReference>
<accession>A0ABQ2ERS1</accession>
<proteinExistence type="inferred from homology"/>
<protein>
    <recommendedName>
        <fullName evidence="6">PucR family transcriptional regulator</fullName>
    </recommendedName>
</protein>
<dbReference type="InterPro" id="IPR041522">
    <property type="entry name" value="CdaR_GGDEF"/>
</dbReference>
<dbReference type="Gene3D" id="1.10.10.2840">
    <property type="entry name" value="PucR C-terminal helix-turn-helix domain"/>
    <property type="match status" value="1"/>
</dbReference>
<evidence type="ECO:0008006" key="6">
    <source>
        <dbReference type="Google" id="ProtNLM"/>
    </source>
</evidence>
<dbReference type="Proteomes" id="UP000647587">
    <property type="component" value="Unassembled WGS sequence"/>
</dbReference>
<dbReference type="EMBL" id="BMPP01000003">
    <property type="protein sequence ID" value="GGK17301.1"/>
    <property type="molecule type" value="Genomic_DNA"/>
</dbReference>
<comment type="caution">
    <text evidence="4">The sequence shown here is derived from an EMBL/GenBank/DDBJ whole genome shotgun (WGS) entry which is preliminary data.</text>
</comment>
<dbReference type="PANTHER" id="PTHR33744">
    <property type="entry name" value="CARBOHYDRATE DIACID REGULATOR"/>
    <property type="match status" value="1"/>
</dbReference>
<feature type="domain" description="PucR C-terminal helix-turn-helix" evidence="2">
    <location>
        <begin position="338"/>
        <end position="393"/>
    </location>
</feature>
<evidence type="ECO:0000313" key="4">
    <source>
        <dbReference type="EMBL" id="GGK17301.1"/>
    </source>
</evidence>
<evidence type="ECO:0000259" key="2">
    <source>
        <dbReference type="Pfam" id="PF13556"/>
    </source>
</evidence>
<evidence type="ECO:0000256" key="1">
    <source>
        <dbReference type="ARBA" id="ARBA00006754"/>
    </source>
</evidence>
<feature type="domain" description="CdaR GGDEF-like" evidence="3">
    <location>
        <begin position="181"/>
        <end position="288"/>
    </location>
</feature>
<evidence type="ECO:0000259" key="3">
    <source>
        <dbReference type="Pfam" id="PF17853"/>
    </source>
</evidence>
<dbReference type="InterPro" id="IPR025736">
    <property type="entry name" value="PucR_C-HTH_dom"/>
</dbReference>
<dbReference type="Pfam" id="PF17853">
    <property type="entry name" value="GGDEF_2"/>
    <property type="match status" value="1"/>
</dbReference>
<name>A0ABQ2ERS1_9DEIO</name>
<dbReference type="Pfam" id="PF13556">
    <property type="entry name" value="HTH_30"/>
    <property type="match status" value="1"/>
</dbReference>
<evidence type="ECO:0000313" key="5">
    <source>
        <dbReference type="Proteomes" id="UP000647587"/>
    </source>
</evidence>
<organism evidence="4 5">
    <name type="scientific">Deinococcus malanensis</name>
    <dbReference type="NCBI Taxonomy" id="1706855"/>
    <lineage>
        <taxon>Bacteria</taxon>
        <taxon>Thermotogati</taxon>
        <taxon>Deinococcota</taxon>
        <taxon>Deinococci</taxon>
        <taxon>Deinococcales</taxon>
        <taxon>Deinococcaceae</taxon>
        <taxon>Deinococcus</taxon>
    </lineage>
</organism>
<sequence length="395" mass="42026">MPQLSDLCAVLGLPVADEGGRAWTTLEEACALLPGQPAEVVRTAALTFLAQQMVALPGIAGVFAALREAVAHPQPERELTRLLGRLTGGFAAIHASWGDLVASSGEPRPGQAWKLIHKTRHVGTLTMAVSAPWVPLMPVAAEYALLARLQSAAAGAARRRVGERSLDALLSGLDDAPGLGSGPFALAVARFSHEAAATRTARAAQEHVLDVLASAGEGYFMERGVTAYSTVRGQRAVWLWPTRDLTREAVELHAALLASTAQDVRVGVSARHPASQVQSAFDEATQALTGTREARGCTLFQELDPLHTLVTSGALATLQAQVQARLASLDDNGRTEVTLRAYLNHTGSLGELAVQLHIHVNTLRYRLRRAEEVLGGRLSDPHLLARLYLAFEAGT</sequence>
<dbReference type="InterPro" id="IPR042070">
    <property type="entry name" value="PucR_C-HTH_sf"/>
</dbReference>
<comment type="similarity">
    <text evidence="1">Belongs to the CdaR family.</text>
</comment>
<gene>
    <name evidence="4" type="ORF">GCM10008955_08520</name>
</gene>